<dbReference type="InterPro" id="IPR020892">
    <property type="entry name" value="Cyclophilin-type_PPIase_CS"/>
</dbReference>
<comment type="similarity">
    <text evidence="4">Belongs to the cyclophilin-type PPIase family. PPIL3 subfamily.</text>
</comment>
<reference evidence="8" key="1">
    <citation type="journal article" date="2018" name="Nat. Microbiol.">
        <title>Leveraging single-cell genomics to expand the fungal tree of life.</title>
        <authorList>
            <person name="Ahrendt S.R."/>
            <person name="Quandt C.A."/>
            <person name="Ciobanu D."/>
            <person name="Clum A."/>
            <person name="Salamov A."/>
            <person name="Andreopoulos B."/>
            <person name="Cheng J.F."/>
            <person name="Woyke T."/>
            <person name="Pelin A."/>
            <person name="Henrissat B."/>
            <person name="Reynolds N.K."/>
            <person name="Benny G.L."/>
            <person name="Smith M.E."/>
            <person name="James T.Y."/>
            <person name="Grigoriev I.V."/>
        </authorList>
    </citation>
    <scope>NUCLEOTIDE SEQUENCE [LARGE SCALE GENOMIC DNA]</scope>
    <source>
        <strain evidence="8">Benny S71-1</strain>
    </source>
</reference>
<dbReference type="FunFam" id="2.40.100.10:FF:000012">
    <property type="entry name" value="Peptidyl-prolyl cis-trans isomerase"/>
    <property type="match status" value="1"/>
</dbReference>
<dbReference type="PANTHER" id="PTHR45625:SF2">
    <property type="entry name" value="PEPTIDYL-PROLYL CIS-TRANS ISOMERASE-LIKE 3"/>
    <property type="match status" value="1"/>
</dbReference>
<evidence type="ECO:0000256" key="2">
    <source>
        <dbReference type="ARBA" id="ARBA00023110"/>
    </source>
</evidence>
<evidence type="ECO:0000313" key="8">
    <source>
        <dbReference type="Proteomes" id="UP000278143"/>
    </source>
</evidence>
<dbReference type="PROSITE" id="PS00170">
    <property type="entry name" value="CSA_PPIASE_1"/>
    <property type="match status" value="1"/>
</dbReference>
<keyword evidence="8" id="KW-1185">Reference proteome</keyword>
<proteinExistence type="inferred from homology"/>
<dbReference type="OrthoDB" id="271386at2759"/>
<evidence type="ECO:0000256" key="3">
    <source>
        <dbReference type="ARBA" id="ARBA00023235"/>
    </source>
</evidence>
<dbReference type="Proteomes" id="UP000278143">
    <property type="component" value="Unassembled WGS sequence"/>
</dbReference>
<dbReference type="PRINTS" id="PR00153">
    <property type="entry name" value="CSAPPISMRASE"/>
</dbReference>
<dbReference type="GO" id="GO:0006457">
    <property type="term" value="P:protein folding"/>
    <property type="evidence" value="ECO:0007669"/>
    <property type="project" value="InterPro"/>
</dbReference>
<sequence length="163" mass="17854">QSVTLHTDLGDLKIEVFCEAVPKAAENFLALCASGYYDNVLFHRNIAGFMVQTGDPTGTGKGGTSIWGRKFEDEIRATLKHNTRGIVSMANSGPDTNGSQFFITYGKQAHLDTKYTIFGKVIDGADSTLDAIEKVPVDQKNRPIQEIRIRSITIHANPIAERA</sequence>
<dbReference type="Gene3D" id="2.40.100.10">
    <property type="entry name" value="Cyclophilin-like"/>
    <property type="match status" value="1"/>
</dbReference>
<dbReference type="InterPro" id="IPR029000">
    <property type="entry name" value="Cyclophilin-like_dom_sf"/>
</dbReference>
<dbReference type="PANTHER" id="PTHR45625">
    <property type="entry name" value="PEPTIDYL-PROLYL CIS-TRANS ISOMERASE-RELATED"/>
    <property type="match status" value="1"/>
</dbReference>
<accession>A0A4P9YYX4</accession>
<protein>
    <recommendedName>
        <fullName evidence="5">Peptidyl-prolyl cis-trans isomerase</fullName>
        <shortName evidence="5">PPIase</shortName>
        <ecNumber evidence="5">5.2.1.8</ecNumber>
    </recommendedName>
</protein>
<dbReference type="Pfam" id="PF00160">
    <property type="entry name" value="Pro_isomerase"/>
    <property type="match status" value="1"/>
</dbReference>
<evidence type="ECO:0000259" key="6">
    <source>
        <dbReference type="PROSITE" id="PS50072"/>
    </source>
</evidence>
<dbReference type="PIRSF" id="PIRSF001467">
    <property type="entry name" value="Peptidylpro_ismrse"/>
    <property type="match status" value="1"/>
</dbReference>
<dbReference type="EMBL" id="KZ990143">
    <property type="protein sequence ID" value="RKP24581.1"/>
    <property type="molecule type" value="Genomic_DNA"/>
</dbReference>
<dbReference type="AlphaFoldDB" id="A0A4P9YYX4"/>
<dbReference type="InterPro" id="IPR002130">
    <property type="entry name" value="Cyclophilin-type_PPIase_dom"/>
</dbReference>
<dbReference type="PROSITE" id="PS50072">
    <property type="entry name" value="CSA_PPIASE_2"/>
    <property type="match status" value="1"/>
</dbReference>
<dbReference type="CDD" id="cd01928">
    <property type="entry name" value="Cyclophilin_PPIL3_like"/>
    <property type="match status" value="1"/>
</dbReference>
<gene>
    <name evidence="7" type="ORF">SYNPS1DRAFT_16986</name>
</gene>
<evidence type="ECO:0000256" key="4">
    <source>
        <dbReference type="ARBA" id="ARBA00038286"/>
    </source>
</evidence>
<comment type="catalytic activity">
    <reaction evidence="1 5">
        <text>[protein]-peptidylproline (omega=180) = [protein]-peptidylproline (omega=0)</text>
        <dbReference type="Rhea" id="RHEA:16237"/>
        <dbReference type="Rhea" id="RHEA-COMP:10747"/>
        <dbReference type="Rhea" id="RHEA-COMP:10748"/>
        <dbReference type="ChEBI" id="CHEBI:83833"/>
        <dbReference type="ChEBI" id="CHEBI:83834"/>
        <dbReference type="EC" id="5.2.1.8"/>
    </reaction>
</comment>
<feature type="domain" description="PPIase cyclophilin-type" evidence="6">
    <location>
        <begin position="1"/>
        <end position="154"/>
    </location>
</feature>
<evidence type="ECO:0000256" key="5">
    <source>
        <dbReference type="RuleBase" id="RU363019"/>
    </source>
</evidence>
<dbReference type="InterPro" id="IPR024936">
    <property type="entry name" value="Cyclophilin-type_PPIase"/>
</dbReference>
<evidence type="ECO:0000313" key="7">
    <source>
        <dbReference type="EMBL" id="RKP24581.1"/>
    </source>
</evidence>
<keyword evidence="2 5" id="KW-0697">Rotamase</keyword>
<organism evidence="7 8">
    <name type="scientific">Syncephalis pseudoplumigaleata</name>
    <dbReference type="NCBI Taxonomy" id="1712513"/>
    <lineage>
        <taxon>Eukaryota</taxon>
        <taxon>Fungi</taxon>
        <taxon>Fungi incertae sedis</taxon>
        <taxon>Zoopagomycota</taxon>
        <taxon>Zoopagomycotina</taxon>
        <taxon>Zoopagomycetes</taxon>
        <taxon>Zoopagales</taxon>
        <taxon>Piptocephalidaceae</taxon>
        <taxon>Syncephalis</taxon>
    </lineage>
</organism>
<dbReference type="GO" id="GO:0003755">
    <property type="term" value="F:peptidyl-prolyl cis-trans isomerase activity"/>
    <property type="evidence" value="ECO:0007669"/>
    <property type="project" value="UniProtKB-UniRule"/>
</dbReference>
<dbReference type="GO" id="GO:0071013">
    <property type="term" value="C:catalytic step 2 spliceosome"/>
    <property type="evidence" value="ECO:0007669"/>
    <property type="project" value="TreeGrafter"/>
</dbReference>
<dbReference type="InterPro" id="IPR044666">
    <property type="entry name" value="Cyclophilin_A-like"/>
</dbReference>
<name>A0A4P9YYX4_9FUNG</name>
<dbReference type="SUPFAM" id="SSF50891">
    <property type="entry name" value="Cyclophilin-like"/>
    <property type="match status" value="1"/>
</dbReference>
<comment type="function">
    <text evidence="5">PPIases accelerate the folding of proteins. It catalyzes the cis-trans isomerization of proline imidic peptide bonds in oligopeptides.</text>
</comment>
<feature type="non-terminal residue" evidence="7">
    <location>
        <position position="1"/>
    </location>
</feature>
<evidence type="ECO:0000256" key="1">
    <source>
        <dbReference type="ARBA" id="ARBA00000971"/>
    </source>
</evidence>
<keyword evidence="3 5" id="KW-0413">Isomerase</keyword>
<dbReference type="EC" id="5.2.1.8" evidence="5"/>